<proteinExistence type="predicted"/>
<evidence type="ECO:0000313" key="2">
    <source>
        <dbReference type="Proteomes" id="UP001516400"/>
    </source>
</evidence>
<sequence>MYKDLHLLMIEEIIKLHSVKLINKINNDLLLNSDLYGFNTTTKQHFHIIPSATNIGHRRITSRSAIWYNKLPRNIKMATTLPAFVKLVKSYLFRERSVI</sequence>
<protein>
    <recommendedName>
        <fullName evidence="3">Maturase K</fullName>
    </recommendedName>
</protein>
<comment type="caution">
    <text evidence="1">The sequence shown here is derived from an EMBL/GenBank/DDBJ whole genome shotgun (WGS) entry which is preliminary data.</text>
</comment>
<reference evidence="1 2" key="1">
    <citation type="journal article" date="2021" name="BMC Biol.">
        <title>Horizontally acquired antibacterial genes associated with adaptive radiation of ladybird beetles.</title>
        <authorList>
            <person name="Li H.S."/>
            <person name="Tang X.F."/>
            <person name="Huang Y.H."/>
            <person name="Xu Z.Y."/>
            <person name="Chen M.L."/>
            <person name="Du X.Y."/>
            <person name="Qiu B.Y."/>
            <person name="Chen P.T."/>
            <person name="Zhang W."/>
            <person name="Slipinski A."/>
            <person name="Escalona H.E."/>
            <person name="Waterhouse R.M."/>
            <person name="Zwick A."/>
            <person name="Pang H."/>
        </authorList>
    </citation>
    <scope>NUCLEOTIDE SEQUENCE [LARGE SCALE GENOMIC DNA]</scope>
    <source>
        <strain evidence="1">SYSU2018</strain>
    </source>
</reference>
<dbReference type="Proteomes" id="UP001516400">
    <property type="component" value="Unassembled WGS sequence"/>
</dbReference>
<dbReference type="EMBL" id="JABFTP020000144">
    <property type="protein sequence ID" value="KAL3281211.1"/>
    <property type="molecule type" value="Genomic_DNA"/>
</dbReference>
<organism evidence="1 2">
    <name type="scientific">Cryptolaemus montrouzieri</name>
    <dbReference type="NCBI Taxonomy" id="559131"/>
    <lineage>
        <taxon>Eukaryota</taxon>
        <taxon>Metazoa</taxon>
        <taxon>Ecdysozoa</taxon>
        <taxon>Arthropoda</taxon>
        <taxon>Hexapoda</taxon>
        <taxon>Insecta</taxon>
        <taxon>Pterygota</taxon>
        <taxon>Neoptera</taxon>
        <taxon>Endopterygota</taxon>
        <taxon>Coleoptera</taxon>
        <taxon>Polyphaga</taxon>
        <taxon>Cucujiformia</taxon>
        <taxon>Coccinelloidea</taxon>
        <taxon>Coccinellidae</taxon>
        <taxon>Scymninae</taxon>
        <taxon>Scymnini</taxon>
        <taxon>Cryptolaemus</taxon>
    </lineage>
</organism>
<evidence type="ECO:0008006" key="3">
    <source>
        <dbReference type="Google" id="ProtNLM"/>
    </source>
</evidence>
<gene>
    <name evidence="1" type="ORF">HHI36_004425</name>
</gene>
<keyword evidence="2" id="KW-1185">Reference proteome</keyword>
<evidence type="ECO:0000313" key="1">
    <source>
        <dbReference type="EMBL" id="KAL3281211.1"/>
    </source>
</evidence>
<accession>A0ABD2NR47</accession>
<name>A0ABD2NR47_9CUCU</name>
<dbReference type="AlphaFoldDB" id="A0ABD2NR47"/>